<dbReference type="Pfam" id="PF02321">
    <property type="entry name" value="OEP"/>
    <property type="match status" value="2"/>
</dbReference>
<evidence type="ECO:0000256" key="8">
    <source>
        <dbReference type="SAM" id="Coils"/>
    </source>
</evidence>
<dbReference type="SUPFAM" id="SSF56954">
    <property type="entry name" value="Outer membrane efflux proteins (OEP)"/>
    <property type="match status" value="1"/>
</dbReference>
<dbReference type="InterPro" id="IPR051906">
    <property type="entry name" value="TolC-like"/>
</dbReference>
<evidence type="ECO:0000256" key="1">
    <source>
        <dbReference type="ARBA" id="ARBA00004442"/>
    </source>
</evidence>
<dbReference type="RefSeq" id="WP_171607902.1">
    <property type="nucleotide sequence ID" value="NZ_WHPF01000007.1"/>
</dbReference>
<comment type="subcellular location">
    <subcellularLocation>
        <location evidence="1">Cell outer membrane</location>
    </subcellularLocation>
</comment>
<dbReference type="GO" id="GO:0009279">
    <property type="term" value="C:cell outer membrane"/>
    <property type="evidence" value="ECO:0007669"/>
    <property type="project" value="UniProtKB-SubCell"/>
</dbReference>
<feature type="coiled-coil region" evidence="8">
    <location>
        <begin position="360"/>
        <end position="387"/>
    </location>
</feature>
<name>A0A8J8FJ10_9BACT</name>
<dbReference type="GO" id="GO:0015562">
    <property type="term" value="F:efflux transmembrane transporter activity"/>
    <property type="evidence" value="ECO:0007669"/>
    <property type="project" value="InterPro"/>
</dbReference>
<evidence type="ECO:0000256" key="4">
    <source>
        <dbReference type="ARBA" id="ARBA00022452"/>
    </source>
</evidence>
<comment type="similarity">
    <text evidence="2">Belongs to the outer membrane factor (OMF) (TC 1.B.17) family.</text>
</comment>
<keyword evidence="3" id="KW-0813">Transport</keyword>
<dbReference type="GO" id="GO:0015288">
    <property type="term" value="F:porin activity"/>
    <property type="evidence" value="ECO:0007669"/>
    <property type="project" value="TreeGrafter"/>
</dbReference>
<reference evidence="9" key="1">
    <citation type="submission" date="2019-10" db="EMBL/GenBank/DDBJ databases">
        <title>Draft genome sequence of Panacibacter sp. KCS-6.</title>
        <authorList>
            <person name="Yim K.J."/>
        </authorList>
    </citation>
    <scope>NUCLEOTIDE SEQUENCE</scope>
    <source>
        <strain evidence="9">KCS-6</strain>
    </source>
</reference>
<comment type="caution">
    <text evidence="9">The sequence shown here is derived from an EMBL/GenBank/DDBJ whole genome shotgun (WGS) entry which is preliminary data.</text>
</comment>
<keyword evidence="10" id="KW-1185">Reference proteome</keyword>
<evidence type="ECO:0000256" key="7">
    <source>
        <dbReference type="ARBA" id="ARBA00023237"/>
    </source>
</evidence>
<keyword evidence="5" id="KW-0812">Transmembrane</keyword>
<organism evidence="9 10">
    <name type="scientific">Limnovirga soli</name>
    <dbReference type="NCBI Taxonomy" id="2656915"/>
    <lineage>
        <taxon>Bacteria</taxon>
        <taxon>Pseudomonadati</taxon>
        <taxon>Bacteroidota</taxon>
        <taxon>Chitinophagia</taxon>
        <taxon>Chitinophagales</taxon>
        <taxon>Chitinophagaceae</taxon>
        <taxon>Limnovirga</taxon>
    </lineage>
</organism>
<dbReference type="GO" id="GO:1990281">
    <property type="term" value="C:efflux pump complex"/>
    <property type="evidence" value="ECO:0007669"/>
    <property type="project" value="TreeGrafter"/>
</dbReference>
<keyword evidence="4" id="KW-1134">Transmembrane beta strand</keyword>
<sequence>MGKRILGVLLLLIPATIFAQDKWDLRRCVDYAIKNNISVKQADVQARLSALQLQQAKMNKLPTASLGTGMGLQFGRSIDPTTNQFTTTQLLYQNYQLQGGATIYSFGRLKNGQDAASFNAQAALEDVERTKNDISLNVASYYLQVLSTKEQINISEVQLSQTRTQYENTRKRVDAGALPELNLAEIEAQLATDSSNLITAQTAFQQNLLQLKALLNIDMAAPFEVDTPPIDLIPLEPLAELEPELVFSMAVTSQPQQKANDLRIKGAEKTIKVNKAALNPSLSGFYSLGSTFNNQAISPNGSITVNPPIGKVNVDGTDYSVYPNQPYSVNTYGKTKYFKQIDQNFSQSVGINISVPIFSNGNARIAVENAKLNLENLQLQKAQADQTLKTNIYTAYTNAISSMEKYNASGRSVQSAQKAFDFATKRYEVGLLSSIDLITNQNNLLRAKLQQLANHYDYVFKMKVVEFYKGQGIKL</sequence>
<proteinExistence type="inferred from homology"/>
<keyword evidence="7" id="KW-0998">Cell outer membrane</keyword>
<accession>A0A8J8FJ10</accession>
<evidence type="ECO:0000313" key="9">
    <source>
        <dbReference type="EMBL" id="NNV55959.1"/>
    </source>
</evidence>
<dbReference type="AlphaFoldDB" id="A0A8J8FJ10"/>
<evidence type="ECO:0000256" key="6">
    <source>
        <dbReference type="ARBA" id="ARBA00023136"/>
    </source>
</evidence>
<dbReference type="Proteomes" id="UP000598971">
    <property type="component" value="Unassembled WGS sequence"/>
</dbReference>
<dbReference type="InterPro" id="IPR003423">
    <property type="entry name" value="OMP_efflux"/>
</dbReference>
<keyword evidence="6" id="KW-0472">Membrane</keyword>
<dbReference type="EMBL" id="WHPF01000007">
    <property type="protein sequence ID" value="NNV55959.1"/>
    <property type="molecule type" value="Genomic_DNA"/>
</dbReference>
<evidence type="ECO:0000256" key="2">
    <source>
        <dbReference type="ARBA" id="ARBA00007613"/>
    </source>
</evidence>
<dbReference type="PANTHER" id="PTHR30026:SF20">
    <property type="entry name" value="OUTER MEMBRANE PROTEIN TOLC"/>
    <property type="match status" value="1"/>
</dbReference>
<dbReference type="Gene3D" id="1.20.1600.10">
    <property type="entry name" value="Outer membrane efflux proteins (OEP)"/>
    <property type="match status" value="1"/>
</dbReference>
<dbReference type="PANTHER" id="PTHR30026">
    <property type="entry name" value="OUTER MEMBRANE PROTEIN TOLC"/>
    <property type="match status" value="1"/>
</dbReference>
<evidence type="ECO:0000256" key="5">
    <source>
        <dbReference type="ARBA" id="ARBA00022692"/>
    </source>
</evidence>
<evidence type="ECO:0000256" key="3">
    <source>
        <dbReference type="ARBA" id="ARBA00022448"/>
    </source>
</evidence>
<evidence type="ECO:0000313" key="10">
    <source>
        <dbReference type="Proteomes" id="UP000598971"/>
    </source>
</evidence>
<gene>
    <name evidence="9" type="ORF">GD597_10855</name>
</gene>
<keyword evidence="8" id="KW-0175">Coiled coil</keyword>
<protein>
    <submittedName>
        <fullName evidence="9">TolC family protein</fullName>
    </submittedName>
</protein>